<feature type="region of interest" description="Disordered" evidence="1">
    <location>
        <begin position="885"/>
        <end position="1118"/>
    </location>
</feature>
<feature type="region of interest" description="Disordered" evidence="1">
    <location>
        <begin position="1486"/>
        <end position="1572"/>
    </location>
</feature>
<feature type="region of interest" description="Disordered" evidence="1">
    <location>
        <begin position="2828"/>
        <end position="3048"/>
    </location>
</feature>
<feature type="region of interest" description="Disordered" evidence="1">
    <location>
        <begin position="2741"/>
        <end position="2786"/>
    </location>
</feature>
<feature type="region of interest" description="Disordered" evidence="1">
    <location>
        <begin position="1928"/>
        <end position="2047"/>
    </location>
</feature>
<feature type="compositionally biased region" description="Low complexity" evidence="1">
    <location>
        <begin position="446"/>
        <end position="458"/>
    </location>
</feature>
<dbReference type="RefSeq" id="XP_015656675.1">
    <property type="nucleotide sequence ID" value="XM_015804697.1"/>
</dbReference>
<feature type="compositionally biased region" description="Basic residues" evidence="1">
    <location>
        <begin position="1267"/>
        <end position="1278"/>
    </location>
</feature>
<dbReference type="RefSeq" id="XP_015656674.1">
    <property type="nucleotide sequence ID" value="XM_015804696.1"/>
</dbReference>
<feature type="region of interest" description="Disordered" evidence="1">
    <location>
        <begin position="2261"/>
        <end position="2388"/>
    </location>
</feature>
<feature type="compositionally biased region" description="Basic and acidic residues" evidence="1">
    <location>
        <begin position="2366"/>
        <end position="2380"/>
    </location>
</feature>
<dbReference type="VEuPathDB" id="TriTrypDB:LpyrH10_14_1060"/>
<organism evidence="2 3">
    <name type="scientific">Leptomonas pyrrhocoris</name>
    <name type="common">Firebug parasite</name>
    <dbReference type="NCBI Taxonomy" id="157538"/>
    <lineage>
        <taxon>Eukaryota</taxon>
        <taxon>Discoba</taxon>
        <taxon>Euglenozoa</taxon>
        <taxon>Kinetoplastea</taxon>
        <taxon>Metakinetoplastina</taxon>
        <taxon>Trypanosomatida</taxon>
        <taxon>Trypanosomatidae</taxon>
        <taxon>Leishmaniinae</taxon>
        <taxon>Leptomonas</taxon>
    </lineage>
</organism>
<feature type="compositionally biased region" description="Polar residues" evidence="1">
    <location>
        <begin position="147"/>
        <end position="160"/>
    </location>
</feature>
<feature type="compositionally biased region" description="Polar residues" evidence="1">
    <location>
        <begin position="779"/>
        <end position="793"/>
    </location>
</feature>
<evidence type="ECO:0000313" key="3">
    <source>
        <dbReference type="Proteomes" id="UP000037923"/>
    </source>
</evidence>
<feature type="region of interest" description="Disordered" evidence="1">
    <location>
        <begin position="577"/>
        <end position="678"/>
    </location>
</feature>
<feature type="compositionally biased region" description="Pro residues" evidence="1">
    <location>
        <begin position="969"/>
        <end position="979"/>
    </location>
</feature>
<feature type="compositionally biased region" description="Basic and acidic residues" evidence="1">
    <location>
        <begin position="1642"/>
        <end position="1680"/>
    </location>
</feature>
<sequence>MGNQNSSSGHRTDSAPQRARDGVLRDTLPPTHLDRSAPPSATARRGRSVSSARDSRSRQRRTASPSVSPTPHFSETASGATAGAATTTTAAPPGRFGSHYPSVSSLTAAAALNAQLTNSTPEHQALQRQNEGDYEGNDEASLRASRSAHSMSQVSSSKQMPNAPCMHADEAPSGLTAETGAVTMPADSDAAAQHVLDPVPTTTQGAAAGGNAEQSAGSLNYSSQRANTAAAAETSPSSRIARSSPQAGIPAPRTAATEAKRTRSRPHSPSPEARPPTPGNAEGKSRSKTTKTTKNEGSGRTIEADSTSPPLPRLPKRSGGILGGVFNPRSSKFLFRKSPSTSPAAREGAPKRAKTDAAPSPVPTGDSDTHPAAAAAAEQSRDGDIGAGQQRGAHREKDGEKTNGSEVSCPVHAPVVAATLEGRPAAVDMPQRSSALKRFAQDKESAAPVGAASPASRSTDGNSNVAAAASSDTTPDNHPRGGGLLGGAVVSLLLPAETSVTHSFDASQLMTADTRRHYANVVRQQGSAAAATAPVQTLEDAEETEETEARCVEVLLTMHSLNEEGAAAAVGAVNPHDALTSPTVDHTRDGTGSPRWGRAAFINDDEEGEEQAGTTAPTVVEPSRGAQQPPQDPEKHRGCPDREERSRSCGSSDDEDSHSTTSTDTNSAPILPPPPTASFAEAMWGIRAAAANAEHSRNGGADQPTAAAAAAAAALSASGSSTGCNSSPIYSPRTYVPRRGRNGALSGATTVITDTTTRVVSPRSPYASSPPYFTGPTGGSKSPSPAHLTTATTEADARTPRRKSVSQSAIIAAWNRLGARSGSLAALPASSMSTWNGKPNGNTKIQVHNNGPVEASTGAAASASAAAMTDGARGAVTAPEELADASNEFAQGSPSNRRVLAESPPLQPTEKASNKEAAPPESTGGGAGTRGNTASLPHTHTSTSTDHEAPVRPVRRRSVLTRQRGHPLLFPPPPSPPLSPTDREGAQHQAERPPSFEGADLHAAVLPEVMEAAPPAAAPPSSLPERGELPSIKGGAARNAAGGLGNGEQAESSGDAVGQEDACVAVAEEAKSGAAAGAKTASTQTTARADNTKPAGRREVAEETRHENHAAHEAWPSRAFTVPCVHVDREAATPHSRGLSGIAEFSEESESSTSATIHIPPTAAGGATVDDRLYRTEIRTGTARAQGVGEEGEGEGEWFAQRPSEAASRQSSRLPSRRPSAAGELSLAQPTKAASSASAVPLKPPSPQARRSLSGVLPRAEAASSSQRHHRHQQRNRLLHNQITTDLGLVWSGPSSPRSPEVAAPFSDPQHRYARQRTADAEDGGKDEEGGGESDKNARGPEENQCDADAAAAATAAALAAASTPLLSEDQQRPQDFSTTAVATAASHAESNNKINYNNSSTSYPYQRLASPPTLAGASLSGSIGSTGPVVAAAAAAGVFPSSAVQSTQAYTRQRQTPPPPQQQQPLSLSSILSARATPYWREQLTPAHTQPISPRSFSATRDDDGDGGGGGDQHSTNHNNTSANTISGGGGESGDYDLPAGARRRRLNTASQATPPLAQHPSSPQQLYRALSGSGVQWREVSPLASAAVTPNVGTAGPGCGGQEEDEEEEEEEAELQDYRPRHRYSYRHHGARQATGNAGGDDKVQDEAGRTEAGELQRARQHQDNRGGDDPLRPRSDARSPVSWIEELPQPWQRDDDEDKDNEEDGRKEEGNYRGAVRGNDDNGEQPRATRQHLHDEVPHETFRGEEDANGAHGVDGGGHGPYRCFSPRGIPRPRRRSAAPESNCLCTPPEEKSPHDGARHPFQASPSSGGPDSASRLPLPLPRYEPPMPSNKNTFTAFVSLSDIPSAHLLTSATAVFHGRHPHGDSGESSSGRSSSRSSGNRPSCAAAADGSGEMSTSVTTPTNGNGFSTVDTPVTADTLLTNGHSPLAVHQPIGAPSGGGGGMEAAPSSAPRNSSLFSSSSASTALTESISGGDTPVQHSPARVTRSTSPHRSGAGKGRGGDSDREGDPTAAQQAGNGDDKPVLPPRQQQSGMGAGGVLSNTALPQNRKSSAAAAVAAAAAPIIARPHQQTSPRRGKYTPADEAASTLPTNCTQALSPTDAIVRQMAKTHGVVPTPTTTAATTTTSATITTSASVITSSGSALVSAVAADRHRRSSCFQSSMNEAADASNGDIRDGMAVFVEREDTTQHSSESDTDVGVRRHASATVLTAQLLTPLSTAMVRTNSEPILAFQLHRSSVLNPSRSPEQPWWNRSRLARSEGSGLPAELGATPRGTGDGTRSHSIHMRNSSSRSLSDSPLRLFPTWAQPDEVEEGDDGAMGRDAELPFAMTPDGKSEGYSALRDDGEDEHSFYRKDEEEDAEDADSHHEGGRRREGRASTDAAVDPLLHIRRAESLDIGEEHGSADEDEAQLVGTGLFTATWHPYSPLSSSFSHETELTSPPAAAAAAVTATATGRVSRFTPIAKELASRRGSRPAFTVVVPPTSSFLEEAILDASKRSEDENESEEKTPADALGAEEQAEGDRRSSGNSSSAATASAFVARLDNLIDTETYTRACVQESAEDVLGTWQSVWSAVQQQTASSTALIPASTTSSPLQPSTTGEGREGEEDGPQAHYVASLSSPTASDAPIRRTSALLPPSSAVPPPLSVSMLMSVIAPAITATTSMKSNASGRTLNTTVVRDGDVDDEGGGGQAGEVDAAAAVFSEGTPLGEECEVSVPAAEGRHDSHRRLMSPPSALAVAEDDAAAHQDSAGVENWESSEPDEAASPSTLVPAAEAAAEGPRRHAKVVVPSSRYASTVATPNAQHIGQLETPSYVLFGPSTTSGVTLNNTLSPHSEDADKQVEEEEDETWGSAEAAATDTAGTKGHVSAEDTPQAVAQSGQQQQQQQRIAGEDVEEDQANRQLTSSNGEVNREEKQQGGTVSAKFALPPAPSSSPSGNTDSATLLQPTTDASPHTRQGSPDPLPPQVLAKAPRNDKGSSTNVKAPPAALVPPPSNEEEGKDRIKNISSNSNHPHHASTAPPTSPSPQAPPRLPSSPAQHSYSSQRRPSMGQVVCRWCGAPYTSAVVCPVAGRAHQLLREERKREKMAKRQAQALLCAGRITEAVALLKQTGLYVP</sequence>
<feature type="compositionally biased region" description="Basic and acidic residues" evidence="1">
    <location>
        <begin position="1096"/>
        <end position="1112"/>
    </location>
</feature>
<feature type="compositionally biased region" description="Low complexity" evidence="1">
    <location>
        <begin position="1807"/>
        <end position="1821"/>
    </location>
</feature>
<reference evidence="2 3" key="1">
    <citation type="submission" date="2015-07" db="EMBL/GenBank/DDBJ databases">
        <title>High-quality genome of monoxenous trypanosomatid Leptomonas pyrrhocoris.</title>
        <authorList>
            <person name="Flegontov P."/>
            <person name="Butenko A."/>
            <person name="Firsov S."/>
            <person name="Vlcek C."/>
            <person name="Logacheva M.D."/>
            <person name="Field M."/>
            <person name="Filatov D."/>
            <person name="Flegontova O."/>
            <person name="Gerasimov E."/>
            <person name="Jackson A.P."/>
            <person name="Kelly S."/>
            <person name="Opperdoes F."/>
            <person name="O'Reilly A."/>
            <person name="Votypka J."/>
            <person name="Yurchenko V."/>
            <person name="Lukes J."/>
        </authorList>
    </citation>
    <scope>NUCLEOTIDE SEQUENCE [LARGE SCALE GENOMIC DNA]</scope>
    <source>
        <strain evidence="2">H10</strain>
    </source>
</reference>
<feature type="region of interest" description="Disordered" evidence="1">
    <location>
        <begin position="718"/>
        <end position="805"/>
    </location>
</feature>
<evidence type="ECO:0000313" key="2">
    <source>
        <dbReference type="EMBL" id="KPA78235.1"/>
    </source>
</evidence>
<feature type="compositionally biased region" description="Basic and acidic residues" evidence="1">
    <location>
        <begin position="1735"/>
        <end position="1749"/>
    </location>
</feature>
<feature type="compositionally biased region" description="Polar residues" evidence="1">
    <location>
        <begin position="2902"/>
        <end position="2911"/>
    </location>
</feature>
<feature type="compositionally biased region" description="Polar residues" evidence="1">
    <location>
        <begin position="2939"/>
        <end position="2960"/>
    </location>
</feature>
<feature type="compositionally biased region" description="Low complexity" evidence="1">
    <location>
        <begin position="1206"/>
        <end position="1222"/>
    </location>
</feature>
<feature type="region of interest" description="Disordered" evidence="1">
    <location>
        <begin position="1442"/>
        <end position="1467"/>
    </location>
</feature>
<feature type="compositionally biased region" description="Pro residues" evidence="1">
    <location>
        <begin position="1822"/>
        <end position="1831"/>
    </location>
</feature>
<accession>A0A0M9FXQ4</accession>
<feature type="compositionally biased region" description="Low complexity" evidence="1">
    <location>
        <begin position="204"/>
        <end position="218"/>
    </location>
</feature>
<feature type="compositionally biased region" description="Polar residues" evidence="1">
    <location>
        <begin position="1392"/>
        <end position="1405"/>
    </location>
</feature>
<feature type="compositionally biased region" description="Low complexity" evidence="1">
    <location>
        <begin position="1003"/>
        <end position="1015"/>
    </location>
</feature>
<feature type="compositionally biased region" description="Low complexity" evidence="1">
    <location>
        <begin position="2289"/>
        <end position="2304"/>
    </location>
</feature>
<feature type="compositionally biased region" description="Basic and acidic residues" evidence="1">
    <location>
        <begin position="981"/>
        <end position="991"/>
    </location>
</feature>
<feature type="compositionally biased region" description="Low complexity" evidence="1">
    <location>
        <begin position="718"/>
        <end position="727"/>
    </location>
</feature>
<feature type="compositionally biased region" description="Low complexity" evidence="1">
    <location>
        <begin position="1064"/>
        <end position="1083"/>
    </location>
</feature>
<keyword evidence="3" id="KW-1185">Reference proteome</keyword>
<feature type="compositionally biased region" description="Acidic residues" evidence="1">
    <location>
        <begin position="1697"/>
        <end position="1706"/>
    </location>
</feature>
<feature type="compositionally biased region" description="Low complexity" evidence="1">
    <location>
        <begin position="1378"/>
        <end position="1390"/>
    </location>
</feature>
<feature type="compositionally biased region" description="Low complexity" evidence="1">
    <location>
        <begin position="2766"/>
        <end position="2781"/>
    </location>
</feature>
<feature type="region of interest" description="Disordered" evidence="1">
    <location>
        <begin position="2069"/>
        <end position="2091"/>
    </location>
</feature>
<feature type="compositionally biased region" description="Low complexity" evidence="1">
    <location>
        <begin position="40"/>
        <end position="52"/>
    </location>
</feature>
<feature type="compositionally biased region" description="Basic residues" evidence="1">
    <location>
        <begin position="953"/>
        <end position="965"/>
    </location>
</feature>
<feature type="compositionally biased region" description="Low complexity" evidence="1">
    <location>
        <begin position="1515"/>
        <end position="1526"/>
    </location>
</feature>
<feature type="compositionally biased region" description="Low complexity" evidence="1">
    <location>
        <begin position="749"/>
        <end position="772"/>
    </location>
</feature>
<feature type="compositionally biased region" description="Polar residues" evidence="1">
    <location>
        <begin position="935"/>
        <end position="944"/>
    </location>
</feature>
<feature type="compositionally biased region" description="Polar residues" evidence="1">
    <location>
        <begin position="1228"/>
        <end position="1238"/>
    </location>
</feature>
<protein>
    <submittedName>
        <fullName evidence="2">Uncharacterized protein</fullName>
    </submittedName>
</protein>
<dbReference type="OrthoDB" id="267895at2759"/>
<feature type="compositionally biased region" description="Basic and acidic residues" evidence="1">
    <location>
        <begin position="632"/>
        <end position="647"/>
    </location>
</feature>
<feature type="compositionally biased region" description="Low complexity" evidence="1">
    <location>
        <begin position="2589"/>
        <end position="2603"/>
    </location>
</feature>
<feature type="compositionally biased region" description="Polar residues" evidence="1">
    <location>
        <begin position="65"/>
        <end position="75"/>
    </location>
</feature>
<dbReference type="EMBL" id="LGTL01000014">
    <property type="protein sequence ID" value="KPA78236.1"/>
    <property type="molecule type" value="Genomic_DNA"/>
</dbReference>
<feature type="compositionally biased region" description="Polar residues" evidence="1">
    <location>
        <begin position="1897"/>
        <end position="1915"/>
    </location>
</feature>
<feature type="compositionally biased region" description="Pro residues" evidence="1">
    <location>
        <begin position="268"/>
        <end position="278"/>
    </location>
</feature>
<feature type="region of interest" description="Disordered" evidence="1">
    <location>
        <begin position="2584"/>
        <end position="2614"/>
    </location>
</feature>
<dbReference type="Proteomes" id="UP000037923">
    <property type="component" value="Unassembled WGS sequence"/>
</dbReference>
<feature type="compositionally biased region" description="Basic and acidic residues" evidence="1">
    <location>
        <begin position="393"/>
        <end position="403"/>
    </location>
</feature>
<feature type="compositionally biased region" description="Basic and acidic residues" evidence="1">
    <location>
        <begin position="2003"/>
        <end position="2012"/>
    </location>
</feature>
<feature type="compositionally biased region" description="Polar residues" evidence="1">
    <location>
        <begin position="234"/>
        <end position="246"/>
    </location>
</feature>
<feature type="region of interest" description="Disordered" evidence="1">
    <location>
        <begin position="1861"/>
        <end position="1915"/>
    </location>
</feature>
<feature type="region of interest" description="Disordered" evidence="1">
    <location>
        <begin position="2497"/>
        <end position="2534"/>
    </location>
</feature>
<feature type="region of interest" description="Disordered" evidence="1">
    <location>
        <begin position="1"/>
        <end position="101"/>
    </location>
</feature>
<feature type="region of interest" description="Disordered" evidence="1">
    <location>
        <begin position="422"/>
        <end position="483"/>
    </location>
</feature>
<feature type="compositionally biased region" description="Polar residues" evidence="1">
    <location>
        <begin position="459"/>
        <end position="476"/>
    </location>
</feature>
<name>A0A0M9FXQ4_LEPPY</name>
<dbReference type="EMBL" id="LGTL01000014">
    <property type="protein sequence ID" value="KPA78235.1"/>
    <property type="molecule type" value="Genomic_DNA"/>
</dbReference>
<feature type="region of interest" description="Disordered" evidence="1">
    <location>
        <begin position="1131"/>
        <end position="1420"/>
    </location>
</feature>
<feature type="compositionally biased region" description="Low complexity" evidence="1">
    <location>
        <begin position="1348"/>
        <end position="1362"/>
    </location>
</feature>
<feature type="compositionally biased region" description="Low complexity" evidence="1">
    <location>
        <begin position="1948"/>
        <end position="1975"/>
    </location>
</feature>
<feature type="compositionally biased region" description="Low complexity" evidence="1">
    <location>
        <begin position="1870"/>
        <end position="1887"/>
    </location>
</feature>
<feature type="compositionally biased region" description="Polar residues" evidence="1">
    <location>
        <begin position="1487"/>
        <end position="1500"/>
    </location>
</feature>
<proteinExistence type="predicted"/>
<feature type="compositionally biased region" description="Basic and acidic residues" evidence="1">
    <location>
        <begin position="1792"/>
        <end position="1802"/>
    </location>
</feature>
<feature type="compositionally biased region" description="Polar residues" evidence="1">
    <location>
        <begin position="1549"/>
        <end position="1567"/>
    </location>
</feature>
<feature type="compositionally biased region" description="Basic and acidic residues" evidence="1">
    <location>
        <begin position="1169"/>
        <end position="1178"/>
    </location>
</feature>
<feature type="compositionally biased region" description="Basic and acidic residues" evidence="1">
    <location>
        <begin position="10"/>
        <end position="24"/>
    </location>
</feature>
<evidence type="ECO:0000256" key="1">
    <source>
        <dbReference type="SAM" id="MobiDB-lite"/>
    </source>
</evidence>
<feature type="compositionally biased region" description="Basic and acidic residues" evidence="1">
    <location>
        <begin position="2497"/>
        <end position="2512"/>
    </location>
</feature>
<feature type="compositionally biased region" description="Basic residues" evidence="1">
    <location>
        <begin position="1622"/>
        <end position="1633"/>
    </location>
</feature>
<feature type="compositionally biased region" description="Low complexity" evidence="1">
    <location>
        <begin position="76"/>
        <end position="91"/>
    </location>
</feature>
<gene>
    <name evidence="2" type="ORF">ABB37_06391</name>
</gene>
<feature type="compositionally biased region" description="Acidic residues" evidence="1">
    <location>
        <begin position="1604"/>
        <end position="1617"/>
    </location>
</feature>
<feature type="compositionally biased region" description="Basic and acidic residues" evidence="1">
    <location>
        <begin position="1317"/>
        <end position="1342"/>
    </location>
</feature>
<feature type="region of interest" description="Disordered" evidence="1">
    <location>
        <begin position="114"/>
        <end position="410"/>
    </location>
</feature>
<dbReference type="OMA" id="AWNRMGA"/>
<feature type="compositionally biased region" description="Pro residues" evidence="1">
    <location>
        <begin position="3023"/>
        <end position="3035"/>
    </location>
</feature>
<dbReference type="GeneID" id="26906680"/>
<comment type="caution">
    <text evidence="2">The sequence shown here is derived from an EMBL/GenBank/DDBJ whole genome shotgun (WGS) entry which is preliminary data.</text>
</comment>
<feature type="region of interest" description="Disordered" evidence="1">
    <location>
        <begin position="1586"/>
        <end position="1831"/>
    </location>
</feature>